<comment type="catalytic activity">
    <reaction evidence="3">
        <text>L-arginine + H2O = L-citrulline + NH4(+)</text>
        <dbReference type="Rhea" id="RHEA:19597"/>
        <dbReference type="ChEBI" id="CHEBI:15377"/>
        <dbReference type="ChEBI" id="CHEBI:28938"/>
        <dbReference type="ChEBI" id="CHEBI:32682"/>
        <dbReference type="ChEBI" id="CHEBI:57743"/>
        <dbReference type="EC" id="3.5.3.6"/>
    </reaction>
</comment>
<keyword evidence="4" id="KW-0808">Transferase</keyword>
<evidence type="ECO:0000256" key="3">
    <source>
        <dbReference type="ARBA" id="ARBA00049429"/>
    </source>
</evidence>
<dbReference type="GO" id="GO:0016990">
    <property type="term" value="F:arginine deiminase activity"/>
    <property type="evidence" value="ECO:0007669"/>
    <property type="project" value="UniProtKB-EC"/>
</dbReference>
<dbReference type="SUPFAM" id="SSF55909">
    <property type="entry name" value="Pentein"/>
    <property type="match status" value="1"/>
</dbReference>
<evidence type="ECO:0000313" key="4">
    <source>
        <dbReference type="EMBL" id="OLP53208.1"/>
    </source>
</evidence>
<dbReference type="STRING" id="1672749.BJF92_00065"/>
<comment type="caution">
    <text evidence="4">The sequence shown here is derived from an EMBL/GenBank/DDBJ whole genome shotgun (WGS) entry which is preliminary data.</text>
</comment>
<organism evidence="4 5">
    <name type="scientific">Xaviernesmea rhizosphaerae</name>
    <dbReference type="NCBI Taxonomy" id="1672749"/>
    <lineage>
        <taxon>Bacteria</taxon>
        <taxon>Pseudomonadati</taxon>
        <taxon>Pseudomonadota</taxon>
        <taxon>Alphaproteobacteria</taxon>
        <taxon>Hyphomicrobiales</taxon>
        <taxon>Rhizobiaceae</taxon>
        <taxon>Rhizobium/Agrobacterium group</taxon>
        <taxon>Xaviernesmea</taxon>
    </lineage>
</organism>
<evidence type="ECO:0000313" key="5">
    <source>
        <dbReference type="Proteomes" id="UP000186143"/>
    </source>
</evidence>
<proteinExistence type="predicted"/>
<dbReference type="GO" id="GO:0019546">
    <property type="term" value="P:L-arginine deiminase pathway"/>
    <property type="evidence" value="ECO:0007669"/>
    <property type="project" value="TreeGrafter"/>
</dbReference>
<evidence type="ECO:0000256" key="1">
    <source>
        <dbReference type="ARBA" id="ARBA00005213"/>
    </source>
</evidence>
<evidence type="ECO:0000256" key="2">
    <source>
        <dbReference type="ARBA" id="ARBA00012171"/>
    </source>
</evidence>
<dbReference type="GO" id="GO:0016740">
    <property type="term" value="F:transferase activity"/>
    <property type="evidence" value="ECO:0007669"/>
    <property type="project" value="UniProtKB-KW"/>
</dbReference>
<accession>A0A1Q9AE29</accession>
<sequence>MSGYGAQDMALPLRRVLMRRPGESLRKADPAVWHYGARFNAEQAIADYDGLVRLLMDRHVEIAWLGERDDGLADSMFTADLSLVTAKGAVVLRPGKPARAGEAALHEAAFRAAGIPLLGRIKSPGTVEGGDCLWLDAETLAVGRGLRTDEDGIAALSELLAPEGIDVLGYDLPLWRGADACLHLGSVATFLARDLALIFPPILPVSFYRLLEEWGVSMIEAPAEEFRDSAGMSVGVLTLGPRDIVMLDGYPRTRAAMEEAGCTVHLLSAEALCIGCEGGLGGLVCPILREA</sequence>
<name>A0A1Q9AE29_9HYPH</name>
<comment type="pathway">
    <text evidence="1">Amino-acid degradation; L-arginine degradation via ADI pathway; carbamoyl phosphate from L-arginine: step 1/2.</text>
</comment>
<dbReference type="Proteomes" id="UP000186143">
    <property type="component" value="Unassembled WGS sequence"/>
</dbReference>
<reference evidence="4 5" key="1">
    <citation type="submission" date="2016-09" db="EMBL/GenBank/DDBJ databases">
        <title>Rhizobium sp. nov., a novel species isolated from the rice rhizosphere.</title>
        <authorList>
            <person name="Zhao J."/>
            <person name="Zhang X."/>
        </authorList>
    </citation>
    <scope>NUCLEOTIDE SEQUENCE [LARGE SCALE GENOMIC DNA]</scope>
    <source>
        <strain evidence="4 5">MH17</strain>
    </source>
</reference>
<dbReference type="AlphaFoldDB" id="A0A1Q9AE29"/>
<dbReference type="Pfam" id="PF02274">
    <property type="entry name" value="ADI"/>
    <property type="match status" value="1"/>
</dbReference>
<dbReference type="RefSeq" id="WP_075636442.1">
    <property type="nucleotide sequence ID" value="NZ_MKIO01000040.1"/>
</dbReference>
<dbReference type="EC" id="3.5.3.6" evidence="2"/>
<protein>
    <recommendedName>
        <fullName evidence="2">arginine deiminase</fullName>
        <ecNumber evidence="2">3.5.3.6</ecNumber>
    </recommendedName>
</protein>
<dbReference type="Gene3D" id="3.75.10.10">
    <property type="entry name" value="L-arginine/glycine Amidinotransferase, Chain A"/>
    <property type="match status" value="1"/>
</dbReference>
<dbReference type="PANTHER" id="PTHR47271">
    <property type="entry name" value="ARGININE DEIMINASE"/>
    <property type="match status" value="1"/>
</dbReference>
<dbReference type="EMBL" id="MKIO01000040">
    <property type="protein sequence ID" value="OLP53208.1"/>
    <property type="molecule type" value="Genomic_DNA"/>
</dbReference>
<dbReference type="PANTHER" id="PTHR47271:SF2">
    <property type="entry name" value="ARGININE DEIMINASE"/>
    <property type="match status" value="1"/>
</dbReference>
<gene>
    <name evidence="4" type="ORF">BJF92_00065</name>
</gene>